<dbReference type="OrthoDB" id="527512at2"/>
<dbReference type="HOGENOM" id="CLU_384464_0_0_3"/>
<dbReference type="AlphaFoldDB" id="B7JWD9"/>
<proteinExistence type="predicted"/>
<evidence type="ECO:0000313" key="2">
    <source>
        <dbReference type="Proteomes" id="UP000008204"/>
    </source>
</evidence>
<dbReference type="Proteomes" id="UP000008204">
    <property type="component" value="Chromosome"/>
</dbReference>
<dbReference type="eggNOG" id="COG0675">
    <property type="taxonomic scope" value="Bacteria"/>
</dbReference>
<dbReference type="InterPro" id="IPR049868">
    <property type="entry name" value="V_Cas12k"/>
</dbReference>
<sequence length="660" mass="76394">MTHITVVQCRLIAPESTLQHIWKMMAQQQTPLINQLLHDINTHPDINTWLTANQLPSKLVETLAQPLKTQSPYQGLPGRFITSAIILVKEMYASWFAIQTQKRLSLEGKKRFLTILKSDKQLIQDSQTDFLTLCYKAQQLLKRTQNKLKLDEPQHSEKAHWSIINALYPAYNNAKTPISRAAFALLIKNNGQVPDTPENPDYYQQRRKRKEIQIRRLEEQLKASLPKGRILDSKHWENTLKLAQTPITTIEEITSLQTQLLQKYSHLPFPVFYGTNTDLTWFKNPQGRICVKFNGLNQYPFQIACNKRQYPWFQRFFTDYQSYKSHKQQVPTGLMVLRSARLLWQPTNGQGEPWNTHHLSLHCAIDNDLWTISGIQQVKQQKILQTEQKIANFHSKALEKELTPNQQQRLKASQTSLNLLKTFDINEFFPSKCSLYQGSPDIILGVSIGLENPATIAIINISTQEILTYRTTKQLLSRTRKVRNKKPNSNNSNQSLSSAYKQISNYELFLQYQQQKHHNQHQRHNAQINDANNNYGEANLGLYLNRLLAKAILELAQQYQVSLIILPSLKNKRELIESEIRAKAELKYPGCKEKQDSYAKDYRTNVHQWSYQQLIKCIESKAAQIGIDTATGKQMNLETSQDQARNLVLNFCQKFSPTQV</sequence>
<name>B7JWD9_RIPO1</name>
<accession>B7JWD9</accession>
<protein>
    <submittedName>
        <fullName evidence="1">Uncharacterized protein</fullName>
    </submittedName>
</protein>
<dbReference type="NCBIfam" id="NF038191">
    <property type="entry name" value="V_Cas12k"/>
    <property type="match status" value="1"/>
</dbReference>
<gene>
    <name evidence="1" type="ordered locus">PCC8801_2997</name>
</gene>
<dbReference type="KEGG" id="cyp:PCC8801_2997"/>
<dbReference type="EMBL" id="CP001287">
    <property type="protein sequence ID" value="ACK66984.1"/>
    <property type="molecule type" value="Genomic_DNA"/>
</dbReference>
<evidence type="ECO:0000313" key="1">
    <source>
        <dbReference type="EMBL" id="ACK66984.1"/>
    </source>
</evidence>
<organism evidence="1 2">
    <name type="scientific">Rippkaea orientalis (strain PCC 8801 / RF-1)</name>
    <name type="common">Cyanothece sp. (strain PCC 8801)</name>
    <dbReference type="NCBI Taxonomy" id="41431"/>
    <lineage>
        <taxon>Bacteria</taxon>
        <taxon>Bacillati</taxon>
        <taxon>Cyanobacteriota</taxon>
        <taxon>Cyanophyceae</taxon>
        <taxon>Oscillatoriophycideae</taxon>
        <taxon>Chroococcales</taxon>
        <taxon>Aphanothecaceae</taxon>
        <taxon>Rippkaea</taxon>
        <taxon>Rippkaea orientalis</taxon>
    </lineage>
</organism>
<reference evidence="2" key="1">
    <citation type="journal article" date="2011" name="MBio">
        <title>Novel metabolic attributes of the genus Cyanothece, comprising a group of unicellular nitrogen-fixing Cyanobacteria.</title>
        <authorList>
            <person name="Bandyopadhyay A."/>
            <person name="Elvitigala T."/>
            <person name="Welsh E."/>
            <person name="Stockel J."/>
            <person name="Liberton M."/>
            <person name="Min H."/>
            <person name="Sherman L.A."/>
            <person name="Pakrasi H.B."/>
        </authorList>
    </citation>
    <scope>NUCLEOTIDE SEQUENCE [LARGE SCALE GENOMIC DNA]</scope>
    <source>
        <strain evidence="2">PCC 8801</strain>
    </source>
</reference>
<dbReference type="RefSeq" id="WP_012596246.1">
    <property type="nucleotide sequence ID" value="NC_011726.1"/>
</dbReference>
<keyword evidence="2" id="KW-1185">Reference proteome</keyword>